<dbReference type="GO" id="GO:0004559">
    <property type="term" value="F:alpha-mannosidase activity"/>
    <property type="evidence" value="ECO:0007669"/>
    <property type="project" value="InterPro"/>
</dbReference>
<dbReference type="GO" id="GO:0030246">
    <property type="term" value="F:carbohydrate binding"/>
    <property type="evidence" value="ECO:0007669"/>
    <property type="project" value="InterPro"/>
</dbReference>
<proteinExistence type="inferred from homology"/>
<dbReference type="Proteomes" id="UP000008922">
    <property type="component" value="Chromosome"/>
</dbReference>
<dbReference type="InterPro" id="IPR027291">
    <property type="entry name" value="Glyco_hydro_38_N_sf"/>
</dbReference>
<dbReference type="SUPFAM" id="SSF49785">
    <property type="entry name" value="Galactose-binding domain-like"/>
    <property type="match status" value="1"/>
</dbReference>
<dbReference type="SUPFAM" id="SSF88688">
    <property type="entry name" value="Families 57/38 glycoside transferase middle domain"/>
    <property type="match status" value="1"/>
</dbReference>
<dbReference type="RefSeq" id="WP_013560159.1">
    <property type="nucleotide sequence ID" value="NC_014960.1"/>
</dbReference>
<reference evidence="6 7" key="1">
    <citation type="submission" date="2010-12" db="EMBL/GenBank/DDBJ databases">
        <title>Whole genome sequence of Anaerolinea thermophila UNI-1.</title>
        <authorList>
            <person name="Narita-Yamada S."/>
            <person name="Kishi E."/>
            <person name="Watanabe Y."/>
            <person name="Takasaki K."/>
            <person name="Ankai A."/>
            <person name="Oguchi A."/>
            <person name="Fukui S."/>
            <person name="Takahashi M."/>
            <person name="Yashiro I."/>
            <person name="Hosoyama A."/>
            <person name="Sekiguchi Y."/>
            <person name="Hanada S."/>
            <person name="Fujita N."/>
        </authorList>
    </citation>
    <scope>NUCLEOTIDE SEQUENCE [LARGE SCALE GENOMIC DNA]</scope>
    <source>
        <strain evidence="7">DSM 14523 / JCM 11388 / NBRC 100420 / UNI-1</strain>
    </source>
</reference>
<dbReference type="InterPro" id="IPR041147">
    <property type="entry name" value="GH38_C"/>
</dbReference>
<evidence type="ECO:0000256" key="2">
    <source>
        <dbReference type="ARBA" id="ARBA00022723"/>
    </source>
</evidence>
<protein>
    <submittedName>
        <fullName evidence="6">Alpha-mannosidase</fullName>
    </submittedName>
</protein>
<dbReference type="eggNOG" id="COG0383">
    <property type="taxonomic scope" value="Bacteria"/>
</dbReference>
<evidence type="ECO:0000259" key="5">
    <source>
        <dbReference type="SMART" id="SM00872"/>
    </source>
</evidence>
<dbReference type="STRING" id="926569.ANT_17550"/>
<dbReference type="Pfam" id="PF09261">
    <property type="entry name" value="Alpha-mann_mid"/>
    <property type="match status" value="1"/>
</dbReference>
<dbReference type="EMBL" id="AP012029">
    <property type="protein sequence ID" value="BAJ63781.1"/>
    <property type="molecule type" value="Genomic_DNA"/>
</dbReference>
<accession>E8N5R7</accession>
<dbReference type="HOGENOM" id="CLU_003442_0_1_0"/>
<dbReference type="InParanoid" id="E8N5R7"/>
<dbReference type="Gene3D" id="3.20.110.10">
    <property type="entry name" value="Glycoside hydrolase 38, N terminal domain"/>
    <property type="match status" value="1"/>
</dbReference>
<dbReference type="SUPFAM" id="SSF74650">
    <property type="entry name" value="Galactose mutarotase-like"/>
    <property type="match status" value="1"/>
</dbReference>
<feature type="domain" description="Glycoside hydrolase family 38 central" evidence="5">
    <location>
        <begin position="510"/>
        <end position="588"/>
    </location>
</feature>
<dbReference type="GO" id="GO:0046872">
    <property type="term" value="F:metal ion binding"/>
    <property type="evidence" value="ECO:0007669"/>
    <property type="project" value="UniProtKB-KW"/>
</dbReference>
<sequence length="1008" mass="114913">MALTPEWENRIKRWERTLWEAIYLPVMEIPLEGFTTTLRLTYEQALQGNFIPMPAGTPWGAKWEYGWFRTRVVIPEVLQGKRVVLRLEPGGESLVWVNGRIEASIGWAHKEFTLATSARAGDEYEILLEAYAGHGRITVGDGPNLWGVQTVPEPPAAQTRVGNSTLGIWREEIYQLALDFTTLRELRDGLDPLSLRASEVDEGLMDATCILDLELPEDELLESVRQTRARLKPLLECRNGDTTPELHAFGHAHIDVAWLWPLQETERKIARTAINQLRLIEEYPEYRFLQSQPHLYLMLKTHYPELYARFKDAVRQKQVIADGGMWVEADTNISGGESLIRQILYGRRFFEEELGVKSEILWLPDVFGYSGALPQILKGTGMKGFATQKITWAYGGGEPFPYNIFWWEGIDGSVIPAHIFTEYNSQTSPRYVFERWNTRLQKNGIQTMIFSFGWGDGGGGPERNHIEYIRREQNLEGLPKVKISSPAEFFEDLTRRGLPRQKYVGELYFQAHRGTYTSQAKTKKGNRKSEFALREAEFWATASRVLRGYEFTQDTLKNAWTKVLLNQFHDILPGSSIRRVYEEAETMYSEVLQECRLVTEQALSAMVQPSDTEVTVFNSLNWARKVCVEVQGKLTEVEVPPCGWVTISPPGESRLDGESRVQAGMLPEGGAFLENEILRAEFNDRGEITRLMDKETSRDQITGKANVFRMYKDVPDVWDAWDLNSMTEDIPVPLDGNSFIEVYSSHSLEASLRVTRRLHESDLVQIIRLRKGSRRIDFITGIEWRESHKLLKVNFPVNIHASEAIHEIQFGHIRRPNHASRQFDADRFEVSQHKWTALAEEGRGVAVLNDCKYGVSVKGNSINLTLLKSPLAPDMLADKGLQTFTYAVYFWNGSLLESGLIQEAYDLNVPPVVLKGNGGKGSLLQTSCSNVVLETVKLAEDGSGDIILRFYEAMRTRTHCQVQLNLPFTQAVETNLLEEELQPVLLDGNTMHLEFRPFEIKTIRLKTE</sequence>
<dbReference type="InterPro" id="IPR054723">
    <property type="entry name" value="Ams1-like_N"/>
</dbReference>
<dbReference type="InterPro" id="IPR008979">
    <property type="entry name" value="Galactose-bd-like_sf"/>
</dbReference>
<keyword evidence="7" id="KW-1185">Reference proteome</keyword>
<evidence type="ECO:0000256" key="3">
    <source>
        <dbReference type="ARBA" id="ARBA00022801"/>
    </source>
</evidence>
<dbReference type="Gene3D" id="2.60.40.2220">
    <property type="match status" value="1"/>
</dbReference>
<dbReference type="KEGG" id="atm:ANT_17550"/>
<name>E8N5R7_ANATU</name>
<dbReference type="SMART" id="SM00872">
    <property type="entry name" value="Alpha-mann_mid"/>
    <property type="match status" value="1"/>
</dbReference>
<dbReference type="Pfam" id="PF07748">
    <property type="entry name" value="Glyco_hydro_38C"/>
    <property type="match status" value="1"/>
</dbReference>
<dbReference type="GO" id="GO:0009313">
    <property type="term" value="P:oligosaccharide catabolic process"/>
    <property type="evidence" value="ECO:0007669"/>
    <property type="project" value="TreeGrafter"/>
</dbReference>
<dbReference type="AlphaFoldDB" id="E8N5R7"/>
<dbReference type="PANTHER" id="PTHR46017">
    <property type="entry name" value="ALPHA-MANNOSIDASE 2C1"/>
    <property type="match status" value="1"/>
</dbReference>
<dbReference type="InterPro" id="IPR028995">
    <property type="entry name" value="Glyco_hydro_57/38_cen_sf"/>
</dbReference>
<dbReference type="Pfam" id="PF17677">
    <property type="entry name" value="Glyco_hydro38C2"/>
    <property type="match status" value="1"/>
</dbReference>
<dbReference type="Pfam" id="PF22907">
    <property type="entry name" value="Ams1-like_1st"/>
    <property type="match status" value="1"/>
</dbReference>
<dbReference type="Gene3D" id="1.20.1270.50">
    <property type="entry name" value="Glycoside hydrolase family 38, central domain"/>
    <property type="match status" value="1"/>
</dbReference>
<evidence type="ECO:0000256" key="1">
    <source>
        <dbReference type="ARBA" id="ARBA00009792"/>
    </source>
</evidence>
<dbReference type="InterPro" id="IPR000602">
    <property type="entry name" value="Glyco_hydro_38_N"/>
</dbReference>
<evidence type="ECO:0000313" key="6">
    <source>
        <dbReference type="EMBL" id="BAJ63781.1"/>
    </source>
</evidence>
<dbReference type="Pfam" id="PF01074">
    <property type="entry name" value="Glyco_hydro_38N"/>
    <property type="match status" value="1"/>
</dbReference>
<evidence type="ECO:0000256" key="4">
    <source>
        <dbReference type="ARBA" id="ARBA00023295"/>
    </source>
</evidence>
<keyword evidence="4" id="KW-0326">Glycosidase</keyword>
<dbReference type="InterPro" id="IPR011330">
    <property type="entry name" value="Glyco_hydro/deAcase_b/a-brl"/>
</dbReference>
<organism evidence="6 7">
    <name type="scientific">Anaerolinea thermophila (strain DSM 14523 / JCM 11388 / NBRC 100420 / UNI-1)</name>
    <dbReference type="NCBI Taxonomy" id="926569"/>
    <lineage>
        <taxon>Bacteria</taxon>
        <taxon>Bacillati</taxon>
        <taxon>Chloroflexota</taxon>
        <taxon>Anaerolineae</taxon>
        <taxon>Anaerolineales</taxon>
        <taxon>Anaerolineaceae</taxon>
        <taxon>Anaerolinea</taxon>
    </lineage>
</organism>
<keyword evidence="2" id="KW-0479">Metal-binding</keyword>
<dbReference type="InterPro" id="IPR011682">
    <property type="entry name" value="Glyco_hydro_38_C"/>
</dbReference>
<evidence type="ECO:0000313" key="7">
    <source>
        <dbReference type="Proteomes" id="UP000008922"/>
    </source>
</evidence>
<comment type="similarity">
    <text evidence="1">Belongs to the glycosyl hydrolase 38 family.</text>
</comment>
<dbReference type="CDD" id="cd10789">
    <property type="entry name" value="GH38N_AMII_ER_cytosolic"/>
    <property type="match status" value="1"/>
</dbReference>
<dbReference type="Gene3D" id="2.70.98.30">
    <property type="entry name" value="Golgi alpha-mannosidase II, domain 4"/>
    <property type="match status" value="1"/>
</dbReference>
<dbReference type="Gene3D" id="2.60.120.260">
    <property type="entry name" value="Galactose-binding domain-like"/>
    <property type="match status" value="1"/>
</dbReference>
<dbReference type="FunFam" id="1.20.1270.50:FF:000004">
    <property type="entry name" value="alpha-mannosidase 2C1 isoform X1"/>
    <property type="match status" value="1"/>
</dbReference>
<dbReference type="InterPro" id="IPR037094">
    <property type="entry name" value="Glyco_hydro_38_cen_sf"/>
</dbReference>
<dbReference type="InterPro" id="IPR011013">
    <property type="entry name" value="Gal_mutarotase_sf_dom"/>
</dbReference>
<dbReference type="OrthoDB" id="9772207at2"/>
<dbReference type="GO" id="GO:0006013">
    <property type="term" value="P:mannose metabolic process"/>
    <property type="evidence" value="ECO:0007669"/>
    <property type="project" value="InterPro"/>
</dbReference>
<keyword evidence="3" id="KW-0378">Hydrolase</keyword>
<dbReference type="PANTHER" id="PTHR46017:SF1">
    <property type="entry name" value="ALPHA-MANNOSIDASE 2C1"/>
    <property type="match status" value="1"/>
</dbReference>
<gene>
    <name evidence="6" type="ordered locus">ANT_17550</name>
</gene>
<dbReference type="SUPFAM" id="SSF88713">
    <property type="entry name" value="Glycoside hydrolase/deacetylase"/>
    <property type="match status" value="1"/>
</dbReference>
<dbReference type="InterPro" id="IPR015341">
    <property type="entry name" value="Glyco_hydro_38_cen"/>
</dbReference>